<evidence type="ECO:0000259" key="1">
    <source>
        <dbReference type="Pfam" id="PF00578"/>
    </source>
</evidence>
<keyword evidence="3" id="KW-1185">Reference proteome</keyword>
<dbReference type="GO" id="GO:0140824">
    <property type="term" value="F:thioredoxin-dependent peroxiredoxin activity"/>
    <property type="evidence" value="ECO:0007669"/>
    <property type="project" value="UniProtKB-EC"/>
</dbReference>
<dbReference type="EMBL" id="JBHUHV010000053">
    <property type="protein sequence ID" value="MFD2068491.1"/>
    <property type="molecule type" value="Genomic_DNA"/>
</dbReference>
<keyword evidence="2" id="KW-0575">Peroxidase</keyword>
<evidence type="ECO:0000313" key="2">
    <source>
        <dbReference type="EMBL" id="MFD2068491.1"/>
    </source>
</evidence>
<gene>
    <name evidence="2" type="ORF">ACFSKU_16490</name>
</gene>
<feature type="domain" description="Alkyl hydroperoxide reductase subunit C/ Thiol specific antioxidant" evidence="1">
    <location>
        <begin position="43"/>
        <end position="155"/>
    </location>
</feature>
<comment type="caution">
    <text evidence="2">The sequence shown here is derived from an EMBL/GenBank/DDBJ whole genome shotgun (WGS) entry which is preliminary data.</text>
</comment>
<dbReference type="SUPFAM" id="SSF52833">
    <property type="entry name" value="Thioredoxin-like"/>
    <property type="match status" value="1"/>
</dbReference>
<dbReference type="InterPro" id="IPR000866">
    <property type="entry name" value="AhpC/TSA"/>
</dbReference>
<sequence length="171" mass="19100">MKRILIILIAAVLIGAGAFYGLGKFSKSEAKSVSTPKETATNNIPWIQLTRLDGSKIVAHDLESNVVLVVFQPDCDHCQREAKEISEHLSSFKKYDLYFISDAEMDKLSQFAKDYKLHGENNVHFVQATANDIFNNFGAIPTPSLYVYSDNGHLEKSFIGETPIENIMNSL</sequence>
<evidence type="ECO:0000313" key="3">
    <source>
        <dbReference type="Proteomes" id="UP001597369"/>
    </source>
</evidence>
<protein>
    <submittedName>
        <fullName evidence="2">Peroxiredoxin family protein</fullName>
        <ecNumber evidence="2">1.11.1.24</ecNumber>
    </submittedName>
</protein>
<dbReference type="Gene3D" id="3.40.30.10">
    <property type="entry name" value="Glutaredoxin"/>
    <property type="match status" value="1"/>
</dbReference>
<dbReference type="InterPro" id="IPR036249">
    <property type="entry name" value="Thioredoxin-like_sf"/>
</dbReference>
<dbReference type="Proteomes" id="UP001597369">
    <property type="component" value="Unassembled WGS sequence"/>
</dbReference>
<keyword evidence="2" id="KW-0560">Oxidoreductase</keyword>
<dbReference type="RefSeq" id="WP_229959578.1">
    <property type="nucleotide sequence ID" value="NZ_JAJJWI010000005.1"/>
</dbReference>
<name>A0ABW4X1N2_9BACT</name>
<organism evidence="2 3">
    <name type="scientific">Pontibacter silvestris</name>
    <dbReference type="NCBI Taxonomy" id="2305183"/>
    <lineage>
        <taxon>Bacteria</taxon>
        <taxon>Pseudomonadati</taxon>
        <taxon>Bacteroidota</taxon>
        <taxon>Cytophagia</taxon>
        <taxon>Cytophagales</taxon>
        <taxon>Hymenobacteraceae</taxon>
        <taxon>Pontibacter</taxon>
    </lineage>
</organism>
<dbReference type="EC" id="1.11.1.24" evidence="2"/>
<dbReference type="Pfam" id="PF00578">
    <property type="entry name" value="AhpC-TSA"/>
    <property type="match status" value="1"/>
</dbReference>
<accession>A0ABW4X1N2</accession>
<proteinExistence type="predicted"/>
<reference evidence="3" key="1">
    <citation type="journal article" date="2019" name="Int. J. Syst. Evol. Microbiol.">
        <title>The Global Catalogue of Microorganisms (GCM) 10K type strain sequencing project: providing services to taxonomists for standard genome sequencing and annotation.</title>
        <authorList>
            <consortium name="The Broad Institute Genomics Platform"/>
            <consortium name="The Broad Institute Genome Sequencing Center for Infectious Disease"/>
            <person name="Wu L."/>
            <person name="Ma J."/>
        </authorList>
    </citation>
    <scope>NUCLEOTIDE SEQUENCE [LARGE SCALE GENOMIC DNA]</scope>
    <source>
        <strain evidence="3">JCM 16545</strain>
    </source>
</reference>